<gene>
    <name evidence="3" type="ORF">SAMN02927925_00069</name>
</gene>
<dbReference type="Proteomes" id="UP000182124">
    <property type="component" value="Unassembled WGS sequence"/>
</dbReference>
<dbReference type="RefSeq" id="WP_023575164.1">
    <property type="nucleotide sequence ID" value="NZ_CBCSBQ010000013.1"/>
</dbReference>
<protein>
    <submittedName>
        <fullName evidence="3">Por secretion system C-terminal sorting domain-containing protein</fullName>
    </submittedName>
</protein>
<sequence>MKKNTVTILGLLFTVGGLFAQTYSTGTIPLFGGGPTLAYSGKIDITASTVTLTLIGPSTSWMGMGFNTTSMDTSSDVVIYNGSVLSDRHFDGFGNTPVVDAEQNWNLVSDNVVSGVRTAVISRNRVAAEGGDFTFSFPPSPFNIVFARSVGSPSIVYHGNGNCGTTVVNFTLGTDGFDLAGFKMYPNPTRNFVNIELPPLVSEANIVIYDVLGKKIKETKVANQNYNVDLSGFESGFYMMNIKTADGEVTKTLVIN</sequence>
<dbReference type="InterPro" id="IPR026444">
    <property type="entry name" value="Secre_tail"/>
</dbReference>
<reference evidence="3 4" key="1">
    <citation type="submission" date="2016-10" db="EMBL/GenBank/DDBJ databases">
        <authorList>
            <person name="de Groot N.N."/>
        </authorList>
    </citation>
    <scope>NUCLEOTIDE SEQUENCE [LARGE SCALE GENOMIC DNA]</scope>
    <source>
        <strain evidence="3 4">CGMCC 1.3801</strain>
    </source>
</reference>
<evidence type="ECO:0000313" key="3">
    <source>
        <dbReference type="EMBL" id="SCW99971.1"/>
    </source>
</evidence>
<dbReference type="NCBIfam" id="TIGR04183">
    <property type="entry name" value="Por_Secre_tail"/>
    <property type="match status" value="1"/>
</dbReference>
<accession>A0A1G4V222</accession>
<organism evidence="3 4">
    <name type="scientific">Flavobacterium saliperosum</name>
    <dbReference type="NCBI Taxonomy" id="329186"/>
    <lineage>
        <taxon>Bacteria</taxon>
        <taxon>Pseudomonadati</taxon>
        <taxon>Bacteroidota</taxon>
        <taxon>Flavobacteriia</taxon>
        <taxon>Flavobacteriales</taxon>
        <taxon>Flavobacteriaceae</taxon>
        <taxon>Flavobacterium</taxon>
    </lineage>
</organism>
<dbReference type="InterPro" id="IPR045266">
    <property type="entry name" value="DOH_DOMON"/>
</dbReference>
<dbReference type="eggNOG" id="COG3794">
    <property type="taxonomic scope" value="Bacteria"/>
</dbReference>
<keyword evidence="1" id="KW-0732">Signal</keyword>
<name>A0A1G4V222_9FLAO</name>
<dbReference type="CDD" id="cd09631">
    <property type="entry name" value="DOMON_DOH"/>
    <property type="match status" value="1"/>
</dbReference>
<evidence type="ECO:0000256" key="1">
    <source>
        <dbReference type="ARBA" id="ARBA00022729"/>
    </source>
</evidence>
<dbReference type="EMBL" id="FMTY01000001">
    <property type="protein sequence ID" value="SCW99971.1"/>
    <property type="molecule type" value="Genomic_DNA"/>
</dbReference>
<proteinExistence type="predicted"/>
<evidence type="ECO:0000313" key="4">
    <source>
        <dbReference type="Proteomes" id="UP000182124"/>
    </source>
</evidence>
<evidence type="ECO:0000259" key="2">
    <source>
        <dbReference type="Pfam" id="PF18962"/>
    </source>
</evidence>
<dbReference type="Pfam" id="PF18962">
    <property type="entry name" value="Por_Secre_tail"/>
    <property type="match status" value="1"/>
</dbReference>
<dbReference type="STRING" id="329186.SAMN02927925_00069"/>
<dbReference type="AlphaFoldDB" id="A0A1G4V222"/>
<feature type="domain" description="Secretion system C-terminal sorting" evidence="2">
    <location>
        <begin position="184"/>
        <end position="255"/>
    </location>
</feature>